<dbReference type="InterPro" id="IPR051590">
    <property type="entry name" value="Replication_Regulatory_Kinase"/>
</dbReference>
<evidence type="ECO:0000256" key="1">
    <source>
        <dbReference type="ARBA" id="ARBA00022723"/>
    </source>
</evidence>
<organism evidence="7">
    <name type="scientific">Nothobranchius furzeri</name>
    <name type="common">Turquoise killifish</name>
    <dbReference type="NCBI Taxonomy" id="105023"/>
    <lineage>
        <taxon>Eukaryota</taxon>
        <taxon>Metazoa</taxon>
        <taxon>Chordata</taxon>
        <taxon>Craniata</taxon>
        <taxon>Vertebrata</taxon>
        <taxon>Euteleostomi</taxon>
        <taxon>Actinopterygii</taxon>
        <taxon>Neopterygii</taxon>
        <taxon>Teleostei</taxon>
        <taxon>Neoteleostei</taxon>
        <taxon>Acanthomorphata</taxon>
        <taxon>Ovalentaria</taxon>
        <taxon>Atherinomorphae</taxon>
        <taxon>Cyprinodontiformes</taxon>
        <taxon>Nothobranchiidae</taxon>
        <taxon>Nothobranchius</taxon>
    </lineage>
</organism>
<evidence type="ECO:0000256" key="2">
    <source>
        <dbReference type="ARBA" id="ARBA00022771"/>
    </source>
</evidence>
<dbReference type="GO" id="GO:0043539">
    <property type="term" value="F:protein serine/threonine kinase activator activity"/>
    <property type="evidence" value="ECO:0007669"/>
    <property type="project" value="TreeGrafter"/>
</dbReference>
<dbReference type="GO" id="GO:1901987">
    <property type="term" value="P:regulation of cell cycle phase transition"/>
    <property type="evidence" value="ECO:0007669"/>
    <property type="project" value="TreeGrafter"/>
</dbReference>
<dbReference type="FunFam" id="6.10.250.3410:FF:000001">
    <property type="entry name" value="Protein DBF4 homolog A"/>
    <property type="match status" value="1"/>
</dbReference>
<dbReference type="SMART" id="SM00586">
    <property type="entry name" value="ZnF_DBF"/>
    <property type="match status" value="1"/>
</dbReference>
<feature type="region of interest" description="Disordered" evidence="5">
    <location>
        <begin position="343"/>
        <end position="375"/>
    </location>
</feature>
<dbReference type="PANTHER" id="PTHR15375:SF24">
    <property type="entry name" value="PROTEIN DBF4 HOMOLOG B"/>
    <property type="match status" value="1"/>
</dbReference>
<evidence type="ECO:0000313" key="7">
    <source>
        <dbReference type="EMBL" id="SBP57352.1"/>
    </source>
</evidence>
<feature type="compositionally biased region" description="Basic and acidic residues" evidence="5">
    <location>
        <begin position="344"/>
        <end position="372"/>
    </location>
</feature>
<reference evidence="7" key="2">
    <citation type="submission" date="2016-06" db="EMBL/GenBank/DDBJ databases">
        <title>The genome of a short-lived fish provides insights into sex chromosome evolution and the genetic control of aging.</title>
        <authorList>
            <person name="Reichwald K."/>
            <person name="Felder M."/>
            <person name="Petzold A."/>
            <person name="Koch P."/>
            <person name="Groth M."/>
            <person name="Platzer M."/>
        </authorList>
    </citation>
    <scope>NUCLEOTIDE SEQUENCE</scope>
    <source>
        <tissue evidence="7">Brain</tissue>
    </source>
</reference>
<evidence type="ECO:0000259" key="6">
    <source>
        <dbReference type="PROSITE" id="PS51265"/>
    </source>
</evidence>
<feature type="compositionally biased region" description="Polar residues" evidence="5">
    <location>
        <begin position="199"/>
        <end position="220"/>
    </location>
</feature>
<gene>
    <name evidence="7" type="primary">DBF4B</name>
</gene>
<keyword evidence="2 4" id="KW-0863">Zinc-finger</keyword>
<keyword evidence="3" id="KW-0862">Zinc</keyword>
<dbReference type="GO" id="GO:0008270">
    <property type="term" value="F:zinc ion binding"/>
    <property type="evidence" value="ECO:0007669"/>
    <property type="project" value="UniProtKB-KW"/>
</dbReference>
<dbReference type="EMBL" id="HADY01018867">
    <property type="protein sequence ID" value="SBP57352.1"/>
    <property type="molecule type" value="Transcribed_RNA"/>
</dbReference>
<feature type="region of interest" description="Disordered" evidence="5">
    <location>
        <begin position="475"/>
        <end position="494"/>
    </location>
</feature>
<dbReference type="AlphaFoldDB" id="A0A1A8AQD6"/>
<feature type="domain" description="DBF4-type" evidence="6">
    <location>
        <begin position="100"/>
        <end position="149"/>
    </location>
</feature>
<dbReference type="Gene3D" id="6.10.250.3410">
    <property type="entry name" value="DBF zinc finger"/>
    <property type="match status" value="1"/>
</dbReference>
<dbReference type="Pfam" id="PF07535">
    <property type="entry name" value="zf-DBF"/>
    <property type="match status" value="1"/>
</dbReference>
<feature type="compositionally biased region" description="Polar residues" evidence="5">
    <location>
        <begin position="80"/>
        <end position="94"/>
    </location>
</feature>
<accession>A0A1A8AQD6</accession>
<dbReference type="PROSITE" id="PS51265">
    <property type="entry name" value="ZF_DBF4"/>
    <property type="match status" value="1"/>
</dbReference>
<evidence type="ECO:0000256" key="3">
    <source>
        <dbReference type="ARBA" id="ARBA00022833"/>
    </source>
</evidence>
<dbReference type="InterPro" id="IPR006572">
    <property type="entry name" value="Znf_DBF"/>
</dbReference>
<reference evidence="7" key="1">
    <citation type="submission" date="2016-05" db="EMBL/GenBank/DDBJ databases">
        <authorList>
            <person name="Lavstsen T."/>
            <person name="Jespersen J.S."/>
        </authorList>
    </citation>
    <scope>NUCLEOTIDE SEQUENCE</scope>
    <source>
        <tissue evidence="7">Brain</tissue>
    </source>
</reference>
<name>A0A1A8AQD6_NOTFU</name>
<dbReference type="InterPro" id="IPR038545">
    <property type="entry name" value="Znf_DBF_sf"/>
</dbReference>
<dbReference type="PANTHER" id="PTHR15375">
    <property type="entry name" value="ACTIVATOR OF S-PHASE KINASE-RELATED"/>
    <property type="match status" value="1"/>
</dbReference>
<sequence>MQKTSSKQSAPAVKAAALRCPYLKIEDASRKYKPLHMQSMTFPALHYSGRFSPFESPPPPRFGKQMDQVGAKKREKKTEGSVQDSSPALLSCNPSPWRPRKKNSSYCECCQQVFSNIEEHLKSDQHRSFGLEPSNYRDVDQLVAVMLPEFDPDPTQPSGERTPTRMPFHDVCELEPGTNVEVKHVQSLLKEDSSFISHISNHPQSHLSSSPASPTLEVNFNTPNPATPPADHQSSDPDANHPSAQLQPYPSSPPMPVLTIETFEHLPDAPCLLSDPYSLPPILSPQVPYFVHILDPQSPYPDPPILSLQTYTTEETFEGQICEMNPADSSVPLSTLLQIYGTSEEGKREPTPEVPDEHTGDVCSHRGLDRAPRSSHGAYSLSWLSAEGSNTKKNCRPESPEHRNLKKRRRTLGGSGSWGEQSPNASKPPKENASNVEDVSLYDASDQMVQSSPNSISTSHFLDVPELKPSCATFSFPSKPQSAKTSQDPPCSHSASVHIEPALIPDLTTHSSALSDSDWDCNFLSYLSPTSATPLTPDEQNCELDRGLLHRSCPWMHDTSYESHLHTVLQPPAPAASLCGQDAESSSFSRTVVPIAEVQQRWCF</sequence>
<dbReference type="GO" id="GO:0031431">
    <property type="term" value="C:Dbf4-dependent protein kinase complex"/>
    <property type="evidence" value="ECO:0007669"/>
    <property type="project" value="TreeGrafter"/>
</dbReference>
<feature type="compositionally biased region" description="Basic and acidic residues" evidence="5">
    <location>
        <begin position="70"/>
        <end position="79"/>
    </location>
</feature>
<protein>
    <submittedName>
        <fullName evidence="7">DBF4 homolog B</fullName>
    </submittedName>
</protein>
<feature type="region of interest" description="Disordered" evidence="5">
    <location>
        <begin position="50"/>
        <end position="102"/>
    </location>
</feature>
<dbReference type="GO" id="GO:0003676">
    <property type="term" value="F:nucleic acid binding"/>
    <property type="evidence" value="ECO:0007669"/>
    <property type="project" value="InterPro"/>
</dbReference>
<feature type="region of interest" description="Disordered" evidence="5">
    <location>
        <begin position="199"/>
        <end position="253"/>
    </location>
</feature>
<proteinExistence type="predicted"/>
<evidence type="ECO:0000256" key="4">
    <source>
        <dbReference type="PROSITE-ProRule" id="PRU00600"/>
    </source>
</evidence>
<dbReference type="GO" id="GO:0010571">
    <property type="term" value="P:positive regulation of nuclear cell cycle DNA replication"/>
    <property type="evidence" value="ECO:0007669"/>
    <property type="project" value="TreeGrafter"/>
</dbReference>
<keyword evidence="1" id="KW-0479">Metal-binding</keyword>
<evidence type="ECO:0000256" key="5">
    <source>
        <dbReference type="SAM" id="MobiDB-lite"/>
    </source>
</evidence>
<feature type="region of interest" description="Disordered" evidence="5">
    <location>
        <begin position="388"/>
        <end position="435"/>
    </location>
</feature>